<accession>A0A2V5K8I5</accession>
<feature type="domain" description="HTH arsR-type" evidence="4">
    <location>
        <begin position="1"/>
        <end position="89"/>
    </location>
</feature>
<dbReference type="GO" id="GO:0003677">
    <property type="term" value="F:DNA binding"/>
    <property type="evidence" value="ECO:0007669"/>
    <property type="project" value="UniProtKB-KW"/>
</dbReference>
<dbReference type="EMBL" id="QJVJ01000005">
    <property type="protein sequence ID" value="PYI54334.1"/>
    <property type="molecule type" value="Genomic_DNA"/>
</dbReference>
<dbReference type="GO" id="GO:0003700">
    <property type="term" value="F:DNA-binding transcription factor activity"/>
    <property type="evidence" value="ECO:0007669"/>
    <property type="project" value="InterPro"/>
</dbReference>
<dbReference type="PANTHER" id="PTHR33154">
    <property type="entry name" value="TRANSCRIPTIONAL REGULATOR, ARSR FAMILY"/>
    <property type="match status" value="1"/>
</dbReference>
<keyword evidence="3" id="KW-0804">Transcription</keyword>
<keyword evidence="1" id="KW-0805">Transcription regulation</keyword>
<dbReference type="InterPro" id="IPR051081">
    <property type="entry name" value="HTH_MetalResp_TranReg"/>
</dbReference>
<name>A0A2V5K8I5_9BACL</name>
<keyword evidence="2" id="KW-0238">DNA-binding</keyword>
<reference evidence="5 6" key="1">
    <citation type="submission" date="2018-05" db="EMBL/GenBank/DDBJ databases">
        <title>Paenibacillus flagellatus sp. nov., isolated from selenium mineral soil.</title>
        <authorList>
            <person name="Dai X."/>
        </authorList>
    </citation>
    <scope>NUCLEOTIDE SEQUENCE [LARGE SCALE GENOMIC DNA]</scope>
    <source>
        <strain evidence="5 6">DXL2</strain>
    </source>
</reference>
<dbReference type="PROSITE" id="PS50987">
    <property type="entry name" value="HTH_ARSR_2"/>
    <property type="match status" value="1"/>
</dbReference>
<dbReference type="CDD" id="cd00090">
    <property type="entry name" value="HTH_ARSR"/>
    <property type="match status" value="1"/>
</dbReference>
<evidence type="ECO:0000256" key="2">
    <source>
        <dbReference type="ARBA" id="ARBA00023125"/>
    </source>
</evidence>
<dbReference type="PRINTS" id="PR00778">
    <property type="entry name" value="HTHARSR"/>
</dbReference>
<dbReference type="InterPro" id="IPR036388">
    <property type="entry name" value="WH-like_DNA-bd_sf"/>
</dbReference>
<comment type="caution">
    <text evidence="5">The sequence shown here is derived from an EMBL/GenBank/DDBJ whole genome shotgun (WGS) entry which is preliminary data.</text>
</comment>
<dbReference type="AlphaFoldDB" id="A0A2V5K8I5"/>
<dbReference type="NCBIfam" id="NF033788">
    <property type="entry name" value="HTH_metalloreg"/>
    <property type="match status" value="1"/>
</dbReference>
<proteinExistence type="predicted"/>
<dbReference type="InterPro" id="IPR036390">
    <property type="entry name" value="WH_DNA-bd_sf"/>
</dbReference>
<dbReference type="SUPFAM" id="SSF46785">
    <property type="entry name" value="Winged helix' DNA-binding domain"/>
    <property type="match status" value="1"/>
</dbReference>
<evidence type="ECO:0000313" key="5">
    <source>
        <dbReference type="EMBL" id="PYI54334.1"/>
    </source>
</evidence>
<keyword evidence="6" id="KW-1185">Reference proteome</keyword>
<evidence type="ECO:0000256" key="3">
    <source>
        <dbReference type="ARBA" id="ARBA00023163"/>
    </source>
</evidence>
<dbReference type="InterPro" id="IPR011991">
    <property type="entry name" value="ArsR-like_HTH"/>
</dbReference>
<dbReference type="Pfam" id="PF12840">
    <property type="entry name" value="HTH_20"/>
    <property type="match status" value="1"/>
</dbReference>
<evidence type="ECO:0000256" key="1">
    <source>
        <dbReference type="ARBA" id="ARBA00023015"/>
    </source>
</evidence>
<dbReference type="OrthoDB" id="9799175at2"/>
<dbReference type="Gene3D" id="1.10.10.10">
    <property type="entry name" value="Winged helix-like DNA-binding domain superfamily/Winged helix DNA-binding domain"/>
    <property type="match status" value="1"/>
</dbReference>
<organism evidence="5 6">
    <name type="scientific">Paenibacillus flagellatus</name>
    <dbReference type="NCBI Taxonomy" id="2211139"/>
    <lineage>
        <taxon>Bacteria</taxon>
        <taxon>Bacillati</taxon>
        <taxon>Bacillota</taxon>
        <taxon>Bacilli</taxon>
        <taxon>Bacillales</taxon>
        <taxon>Paenibacillaceae</taxon>
        <taxon>Paenibacillus</taxon>
    </lineage>
</organism>
<protein>
    <submittedName>
        <fullName evidence="5">Transcriptional regulator</fullName>
    </submittedName>
</protein>
<dbReference type="RefSeq" id="WP_110840392.1">
    <property type="nucleotide sequence ID" value="NZ_QJVJ01000005.1"/>
</dbReference>
<dbReference type="SMART" id="SM00418">
    <property type="entry name" value="HTH_ARSR"/>
    <property type="match status" value="1"/>
</dbReference>
<evidence type="ECO:0000259" key="4">
    <source>
        <dbReference type="PROSITE" id="PS50987"/>
    </source>
</evidence>
<sequence length="112" mass="12873">MNAATLSALAEPNRVNIVELLRDGGALTLGEIAERLGLRLPQTSKHLRVLNDTGLVDVQAVANRRIFKLRKERFAELDRWVQTFLDAKEEQFDRFDALLRKVQEQEQENESK</sequence>
<dbReference type="PANTHER" id="PTHR33154:SF33">
    <property type="entry name" value="TRANSCRIPTIONAL REPRESSOR SDPR"/>
    <property type="match status" value="1"/>
</dbReference>
<evidence type="ECO:0000313" key="6">
    <source>
        <dbReference type="Proteomes" id="UP000247476"/>
    </source>
</evidence>
<gene>
    <name evidence="5" type="ORF">DLM86_12735</name>
</gene>
<dbReference type="InterPro" id="IPR001845">
    <property type="entry name" value="HTH_ArsR_DNA-bd_dom"/>
</dbReference>
<dbReference type="Proteomes" id="UP000247476">
    <property type="component" value="Unassembled WGS sequence"/>
</dbReference>